<reference evidence="2 3" key="1">
    <citation type="journal article" date="2023" name="Genes (Basel)">
        <title>Chromosome-Level Genome Assembly and Circadian Gene Repertoire of the Patagonia Blennie Eleginops maclovinus-The Closest Ancestral Proxy of Antarctic Cryonotothenioids.</title>
        <authorList>
            <person name="Cheng C.C."/>
            <person name="Rivera-Colon A.G."/>
            <person name="Minhas B.F."/>
            <person name="Wilson L."/>
            <person name="Rayamajhi N."/>
            <person name="Vargas-Chacoff L."/>
            <person name="Catchen J.M."/>
        </authorList>
    </citation>
    <scope>NUCLEOTIDE SEQUENCE [LARGE SCALE GENOMIC DNA]</scope>
    <source>
        <strain evidence="2">JMC-PN-2008</strain>
    </source>
</reference>
<gene>
    <name evidence="2" type="ORF">PBY51_002423</name>
</gene>
<accession>A0AAN7XCL5</accession>
<organism evidence="2 3">
    <name type="scientific">Eleginops maclovinus</name>
    <name type="common">Patagonian blennie</name>
    <name type="synonym">Eleginus maclovinus</name>
    <dbReference type="NCBI Taxonomy" id="56733"/>
    <lineage>
        <taxon>Eukaryota</taxon>
        <taxon>Metazoa</taxon>
        <taxon>Chordata</taxon>
        <taxon>Craniata</taxon>
        <taxon>Vertebrata</taxon>
        <taxon>Euteleostomi</taxon>
        <taxon>Actinopterygii</taxon>
        <taxon>Neopterygii</taxon>
        <taxon>Teleostei</taxon>
        <taxon>Neoteleostei</taxon>
        <taxon>Acanthomorphata</taxon>
        <taxon>Eupercaria</taxon>
        <taxon>Perciformes</taxon>
        <taxon>Notothenioidei</taxon>
        <taxon>Eleginopidae</taxon>
        <taxon>Eleginops</taxon>
    </lineage>
</organism>
<proteinExistence type="predicted"/>
<dbReference type="EMBL" id="JAUZQC010000015">
    <property type="protein sequence ID" value="KAK5858270.1"/>
    <property type="molecule type" value="Genomic_DNA"/>
</dbReference>
<comment type="caution">
    <text evidence="2">The sequence shown here is derived from an EMBL/GenBank/DDBJ whole genome shotgun (WGS) entry which is preliminary data.</text>
</comment>
<evidence type="ECO:0000256" key="1">
    <source>
        <dbReference type="SAM" id="MobiDB-lite"/>
    </source>
</evidence>
<evidence type="ECO:0000313" key="3">
    <source>
        <dbReference type="Proteomes" id="UP001346869"/>
    </source>
</evidence>
<dbReference type="Proteomes" id="UP001346869">
    <property type="component" value="Unassembled WGS sequence"/>
</dbReference>
<protein>
    <submittedName>
        <fullName evidence="2">Uncharacterized protein</fullName>
    </submittedName>
</protein>
<name>A0AAN7XCL5_ELEMC</name>
<keyword evidence="3" id="KW-1185">Reference proteome</keyword>
<reference evidence="2 3" key="2">
    <citation type="journal article" date="2023" name="Mol. Biol. Evol.">
        <title>Genomics of Secondarily Temperate Adaptation in the Only Non-Antarctic Icefish.</title>
        <authorList>
            <person name="Rivera-Colon A.G."/>
            <person name="Rayamajhi N."/>
            <person name="Minhas B.F."/>
            <person name="Madrigal G."/>
            <person name="Bilyk K.T."/>
            <person name="Yoon V."/>
            <person name="Hune M."/>
            <person name="Gregory S."/>
            <person name="Cheng C.H.C."/>
            <person name="Catchen J.M."/>
        </authorList>
    </citation>
    <scope>NUCLEOTIDE SEQUENCE [LARGE SCALE GENOMIC DNA]</scope>
    <source>
        <strain evidence="2">JMC-PN-2008</strain>
    </source>
</reference>
<evidence type="ECO:0000313" key="2">
    <source>
        <dbReference type="EMBL" id="KAK5858270.1"/>
    </source>
</evidence>
<dbReference type="AlphaFoldDB" id="A0AAN7XCL5"/>
<feature type="compositionally biased region" description="Basic and acidic residues" evidence="1">
    <location>
        <begin position="55"/>
        <end position="67"/>
    </location>
</feature>
<sequence>MLPRPSDAGRALCSSRALSRPGCPGSSAGKACPFIPSPVLTVHPGGPRGGSLRRRMSEQHTSEKGLM</sequence>
<feature type="region of interest" description="Disordered" evidence="1">
    <location>
        <begin position="15"/>
        <end position="67"/>
    </location>
</feature>